<keyword evidence="5" id="KW-0805">Transcription regulation</keyword>
<feature type="region of interest" description="Disordered" evidence="8">
    <location>
        <begin position="29"/>
        <end position="52"/>
    </location>
</feature>
<feature type="non-terminal residue" evidence="9">
    <location>
        <position position="1"/>
    </location>
</feature>
<protein>
    <submittedName>
        <fullName evidence="9">Ramosa1</fullName>
    </submittedName>
</protein>
<keyword evidence="4" id="KW-0862">Zinc</keyword>
<dbReference type="PANTHER" id="PTHR45801:SF118">
    <property type="entry name" value="RAMOSA 1"/>
    <property type="match status" value="1"/>
</dbReference>
<feature type="non-terminal residue" evidence="9">
    <location>
        <position position="129"/>
    </location>
</feature>
<dbReference type="EMBL" id="JQ951648">
    <property type="protein sequence ID" value="AFJ42335.1"/>
    <property type="molecule type" value="Genomic_DNA"/>
</dbReference>
<dbReference type="AlphaFoldDB" id="I2AVZ5"/>
<dbReference type="InterPro" id="IPR052426">
    <property type="entry name" value="Plant_dev_regulator"/>
</dbReference>
<evidence type="ECO:0000256" key="3">
    <source>
        <dbReference type="ARBA" id="ARBA00022771"/>
    </source>
</evidence>
<keyword evidence="2" id="KW-0479">Metal-binding</keyword>
<keyword evidence="6" id="KW-0804">Transcription</keyword>
<dbReference type="PANTHER" id="PTHR45801">
    <property type="entry name" value="OS07G0101800 PROTEIN"/>
    <property type="match status" value="1"/>
</dbReference>
<reference evidence="9" key="1">
    <citation type="journal article" date="2012" name="Am. J. Bot.">
        <title>Eleven diverse nuclear-encoded phylogenetic markers for the subfamily Panicoideae (Poaceae).</title>
        <authorList>
            <person name="Estep M.C."/>
            <person name="Vela Diaz D.M."/>
            <person name="Zhong J."/>
            <person name="Kellogg E.A."/>
        </authorList>
    </citation>
    <scope>NUCLEOTIDE SEQUENCE</scope>
</reference>
<evidence type="ECO:0000256" key="8">
    <source>
        <dbReference type="SAM" id="MobiDB-lite"/>
    </source>
</evidence>
<keyword evidence="7" id="KW-0539">Nucleus</keyword>
<accession>I2AVZ5</accession>
<feature type="compositionally biased region" description="Pro residues" evidence="8">
    <location>
        <begin position="38"/>
        <end position="47"/>
    </location>
</feature>
<evidence type="ECO:0000313" key="9">
    <source>
        <dbReference type="EMBL" id="AFJ42335.1"/>
    </source>
</evidence>
<dbReference type="GO" id="GO:0005634">
    <property type="term" value="C:nucleus"/>
    <property type="evidence" value="ECO:0007669"/>
    <property type="project" value="UniProtKB-SubCell"/>
</dbReference>
<comment type="subcellular location">
    <subcellularLocation>
        <location evidence="1">Nucleus</location>
    </subcellularLocation>
</comment>
<organism evidence="9">
    <name type="scientific">Loudetia sp. MCE-2012</name>
    <dbReference type="NCBI Taxonomy" id="1175859"/>
    <lineage>
        <taxon>Eukaryota</taxon>
        <taxon>Viridiplantae</taxon>
        <taxon>Streptophyta</taxon>
        <taxon>Embryophyta</taxon>
        <taxon>Tracheophyta</taxon>
        <taxon>Spermatophyta</taxon>
        <taxon>Magnoliopsida</taxon>
        <taxon>Liliopsida</taxon>
        <taxon>Poales</taxon>
        <taxon>Poaceae</taxon>
        <taxon>PACMAD clade</taxon>
        <taxon>Panicoideae</taxon>
        <taxon>Tristachyideae</taxon>
        <taxon>Loudetia</taxon>
    </lineage>
</organism>
<evidence type="ECO:0000256" key="6">
    <source>
        <dbReference type="ARBA" id="ARBA00023163"/>
    </source>
</evidence>
<evidence type="ECO:0000256" key="5">
    <source>
        <dbReference type="ARBA" id="ARBA00023015"/>
    </source>
</evidence>
<proteinExistence type="predicted"/>
<evidence type="ECO:0000256" key="4">
    <source>
        <dbReference type="ARBA" id="ARBA00022833"/>
    </source>
</evidence>
<evidence type="ECO:0000256" key="1">
    <source>
        <dbReference type="ARBA" id="ARBA00004123"/>
    </source>
</evidence>
<name>I2AVZ5_9POAL</name>
<sequence>YCKREFRSAQGLGGHMNVHRLDRARLIHNQQSSRPRRLAPPPNPNPSRSPGAIRTLSLLSQCPAGIEGVLAAPPPPAAVGSICRRRFSSVSASAAANGFEVKDLELGMGACSHGDGAGDCLDLQLRLGY</sequence>
<gene>
    <name evidence="9" type="primary">ra1</name>
</gene>
<dbReference type="GO" id="GO:0008270">
    <property type="term" value="F:zinc ion binding"/>
    <property type="evidence" value="ECO:0007669"/>
    <property type="project" value="UniProtKB-KW"/>
</dbReference>
<evidence type="ECO:0000256" key="2">
    <source>
        <dbReference type="ARBA" id="ARBA00022723"/>
    </source>
</evidence>
<keyword evidence="3" id="KW-0863">Zinc-finger</keyword>
<evidence type="ECO:0000256" key="7">
    <source>
        <dbReference type="ARBA" id="ARBA00023242"/>
    </source>
</evidence>